<organism evidence="1 2">
    <name type="scientific">Nonomuraea turkmeniaca</name>
    <dbReference type="NCBI Taxonomy" id="103838"/>
    <lineage>
        <taxon>Bacteria</taxon>
        <taxon>Bacillati</taxon>
        <taxon>Actinomycetota</taxon>
        <taxon>Actinomycetes</taxon>
        <taxon>Streptosporangiales</taxon>
        <taxon>Streptosporangiaceae</taxon>
        <taxon>Nonomuraea</taxon>
    </lineage>
</organism>
<evidence type="ECO:0000313" key="2">
    <source>
        <dbReference type="Proteomes" id="UP000309128"/>
    </source>
</evidence>
<dbReference type="Proteomes" id="UP000309128">
    <property type="component" value="Unassembled WGS sequence"/>
</dbReference>
<reference evidence="1 2" key="1">
    <citation type="submission" date="2019-05" db="EMBL/GenBank/DDBJ databases">
        <title>Draft genome sequence of Nonomuraea turkmeniaca DSM 43926.</title>
        <authorList>
            <person name="Saricaoglu S."/>
            <person name="Isik K."/>
        </authorList>
    </citation>
    <scope>NUCLEOTIDE SEQUENCE [LARGE SCALE GENOMIC DNA]</scope>
    <source>
        <strain evidence="1 2">DSM 43926</strain>
    </source>
</reference>
<dbReference type="InterPro" id="IPR015797">
    <property type="entry name" value="NUDIX_hydrolase-like_dom_sf"/>
</dbReference>
<dbReference type="Gene3D" id="3.90.79.10">
    <property type="entry name" value="Nucleoside Triphosphate Pyrophosphohydrolase"/>
    <property type="match status" value="1"/>
</dbReference>
<gene>
    <name evidence="1" type="ORF">ETD86_32790</name>
</gene>
<dbReference type="RefSeq" id="WP_138670524.1">
    <property type="nucleotide sequence ID" value="NZ_VCKY01000135.1"/>
</dbReference>
<accession>A0A5S4F7V6</accession>
<keyword evidence="2" id="KW-1185">Reference proteome</keyword>
<dbReference type="EMBL" id="VCKY01000135">
    <property type="protein sequence ID" value="TMR12424.1"/>
    <property type="molecule type" value="Genomic_DNA"/>
</dbReference>
<proteinExistence type="predicted"/>
<comment type="caution">
    <text evidence="1">The sequence shown here is derived from an EMBL/GenBank/DDBJ whole genome shotgun (WGS) entry which is preliminary data.</text>
</comment>
<protein>
    <submittedName>
        <fullName evidence="1">Uncharacterized protein</fullName>
    </submittedName>
</protein>
<dbReference type="OrthoDB" id="9804442at2"/>
<name>A0A5S4F7V6_9ACTN</name>
<dbReference type="AlphaFoldDB" id="A0A5S4F7V6"/>
<dbReference type="SUPFAM" id="SSF55811">
    <property type="entry name" value="Nudix"/>
    <property type="match status" value="1"/>
</dbReference>
<evidence type="ECO:0000313" key="1">
    <source>
        <dbReference type="EMBL" id="TMR12424.1"/>
    </source>
</evidence>
<sequence length="77" mass="7955">MRTRRGARVVLLDRDERILLVQQRNDGAIVVPGPPVRDLFWIPASGDVEDGEDFLDAAAGAGGGGVPGAVSGGATSR</sequence>